<evidence type="ECO:0000313" key="4">
    <source>
        <dbReference type="Proteomes" id="UP001307889"/>
    </source>
</evidence>
<evidence type="ECO:0000256" key="1">
    <source>
        <dbReference type="SAM" id="Phobius"/>
    </source>
</evidence>
<organism evidence="3 4">
    <name type="scientific">Nesidiocoris tenuis</name>
    <dbReference type="NCBI Taxonomy" id="355587"/>
    <lineage>
        <taxon>Eukaryota</taxon>
        <taxon>Metazoa</taxon>
        <taxon>Ecdysozoa</taxon>
        <taxon>Arthropoda</taxon>
        <taxon>Hexapoda</taxon>
        <taxon>Insecta</taxon>
        <taxon>Pterygota</taxon>
        <taxon>Neoptera</taxon>
        <taxon>Paraneoptera</taxon>
        <taxon>Hemiptera</taxon>
        <taxon>Heteroptera</taxon>
        <taxon>Panheteroptera</taxon>
        <taxon>Cimicomorpha</taxon>
        <taxon>Miridae</taxon>
        <taxon>Dicyphina</taxon>
        <taxon>Nesidiocoris</taxon>
    </lineage>
</organism>
<evidence type="ECO:0008006" key="5">
    <source>
        <dbReference type="Google" id="ProtNLM"/>
    </source>
</evidence>
<keyword evidence="1" id="KW-0472">Membrane</keyword>
<dbReference type="EMBL" id="AP028915">
    <property type="protein sequence ID" value="BES96516.1"/>
    <property type="molecule type" value="Genomic_DNA"/>
</dbReference>
<dbReference type="InterPro" id="IPR012464">
    <property type="entry name" value="DUF1676"/>
</dbReference>
<gene>
    <name evidence="3" type="ORF">NTJ_09327</name>
</gene>
<dbReference type="Proteomes" id="UP001307889">
    <property type="component" value="Chromosome 7"/>
</dbReference>
<reference evidence="3 4" key="1">
    <citation type="submission" date="2023-09" db="EMBL/GenBank/DDBJ databases">
        <title>Nesidiocoris tenuis whole genome shotgun sequence.</title>
        <authorList>
            <person name="Shibata T."/>
            <person name="Shimoda M."/>
            <person name="Kobayashi T."/>
            <person name="Uehara T."/>
        </authorList>
    </citation>
    <scope>NUCLEOTIDE SEQUENCE [LARGE SCALE GENOMIC DNA]</scope>
    <source>
        <strain evidence="3 4">Japan</strain>
    </source>
</reference>
<keyword evidence="2" id="KW-0732">Signal</keyword>
<proteinExistence type="predicted"/>
<feature type="signal peptide" evidence="2">
    <location>
        <begin position="1"/>
        <end position="27"/>
    </location>
</feature>
<sequence length="268" mass="28189">MAPKLTLVSRSLLFFHLVSLFLGSVNASFQDPDDNRTSINDLPNYTDSVKEAMITECKGGYSPNCLKLGLIRVISRSGSFSLPVLPGVSISSDGLRDSETPADEPGANLVAHPEKIDHLLLDRVSGYLGTLSLNMRVLEKNAPLSFAKSILGDGITATGRRKGGYRGPLLAAGLMAGGTTLAMGMAALAALAGKALMASLLALMLAAISALKGSGGGSEKTTYEIVAKPVVTHSTSHTSEVQHGHGGHYRRSMDIHPVVYSAHLPIER</sequence>
<feature type="transmembrane region" description="Helical" evidence="1">
    <location>
        <begin position="185"/>
        <end position="211"/>
    </location>
</feature>
<dbReference type="Pfam" id="PF07898">
    <property type="entry name" value="DUF1676"/>
    <property type="match status" value="1"/>
</dbReference>
<dbReference type="PANTHER" id="PTHR21879:SF9">
    <property type="entry name" value="OSIRIS 16"/>
    <property type="match status" value="1"/>
</dbReference>
<keyword evidence="1" id="KW-0812">Transmembrane</keyword>
<accession>A0ABN7AWF1</accession>
<feature type="chain" id="PRO_5047198951" description="Osiris 16" evidence="2">
    <location>
        <begin position="28"/>
        <end position="268"/>
    </location>
</feature>
<evidence type="ECO:0000313" key="3">
    <source>
        <dbReference type="EMBL" id="BES96516.1"/>
    </source>
</evidence>
<name>A0ABN7AWF1_9HEMI</name>
<evidence type="ECO:0000256" key="2">
    <source>
        <dbReference type="SAM" id="SignalP"/>
    </source>
</evidence>
<protein>
    <recommendedName>
        <fullName evidence="5">Osiris 16</fullName>
    </recommendedName>
</protein>
<dbReference type="PANTHER" id="PTHR21879">
    <property type="entry name" value="FI03362P-RELATED-RELATED"/>
    <property type="match status" value="1"/>
</dbReference>
<keyword evidence="1" id="KW-1133">Transmembrane helix</keyword>
<keyword evidence="4" id="KW-1185">Reference proteome</keyword>